<feature type="domain" description="Sulfotransferase" evidence="3">
    <location>
        <begin position="47"/>
        <end position="301"/>
    </location>
</feature>
<gene>
    <name evidence="4" type="ORF">HOLleu_04400</name>
</gene>
<evidence type="ECO:0000256" key="1">
    <source>
        <dbReference type="ARBA" id="ARBA00005771"/>
    </source>
</evidence>
<evidence type="ECO:0000313" key="4">
    <source>
        <dbReference type="EMBL" id="KAJ8050997.1"/>
    </source>
</evidence>
<protein>
    <submittedName>
        <fullName evidence="4">Sulfotransferase family cytosolic 1B member 1</fullName>
    </submittedName>
</protein>
<dbReference type="GO" id="GO:0008146">
    <property type="term" value="F:sulfotransferase activity"/>
    <property type="evidence" value="ECO:0007669"/>
    <property type="project" value="InterPro"/>
</dbReference>
<keyword evidence="5" id="KW-1185">Reference proteome</keyword>
<dbReference type="SUPFAM" id="SSF52540">
    <property type="entry name" value="P-loop containing nucleoside triphosphate hydrolases"/>
    <property type="match status" value="1"/>
</dbReference>
<accession>A0A9Q1HI80</accession>
<dbReference type="InterPro" id="IPR000863">
    <property type="entry name" value="Sulfotransferase_dom"/>
</dbReference>
<dbReference type="Pfam" id="PF00685">
    <property type="entry name" value="Sulfotransfer_1"/>
    <property type="match status" value="1"/>
</dbReference>
<evidence type="ECO:0000256" key="2">
    <source>
        <dbReference type="ARBA" id="ARBA00022679"/>
    </source>
</evidence>
<dbReference type="InterPro" id="IPR027417">
    <property type="entry name" value="P-loop_NTPase"/>
</dbReference>
<dbReference type="AlphaFoldDB" id="A0A9Q1HI80"/>
<keyword evidence="2" id="KW-0808">Transferase</keyword>
<evidence type="ECO:0000259" key="3">
    <source>
        <dbReference type="Pfam" id="PF00685"/>
    </source>
</evidence>
<dbReference type="OrthoDB" id="205623at2759"/>
<comment type="similarity">
    <text evidence="1">Belongs to the sulfotransferase 1 family.</text>
</comment>
<sequence>MEEDLPEIVSSTQILMERGNEYNGIRFPFFVQPKVLEQLKAFEVRKGDVILATYPKCGTHWMREIILLTQQDGHVDKIKRDLDPAVQGGLSFTMSPDFKYSVAEALANQPSPRMCLTHLPAKLLPPEVWIKKPKLVYLTRNPKDACSSAYRFINAFRINNGPLPWDMFFKYFTSKKVWFGPWSDHALSYWEHRNDGHVFFVTFEEMKQDIRSVVRRLAQFLEISITPEGLERIIKHSSLKGMRRTFAQIEEENENGKFYTRAFGEVPFIQKGVIGSWRAEFTEKQREKIDTTVKEKLAGTGLNAYYNLLGSRL</sequence>
<reference evidence="4" key="1">
    <citation type="submission" date="2021-10" db="EMBL/GenBank/DDBJ databases">
        <title>Tropical sea cucumber genome reveals ecological adaptation and Cuvierian tubules defense mechanism.</title>
        <authorList>
            <person name="Chen T."/>
        </authorList>
    </citation>
    <scope>NUCLEOTIDE SEQUENCE</scope>
    <source>
        <strain evidence="4">Nanhai2018</strain>
        <tissue evidence="4">Muscle</tissue>
    </source>
</reference>
<dbReference type="Gene3D" id="3.40.50.300">
    <property type="entry name" value="P-loop containing nucleotide triphosphate hydrolases"/>
    <property type="match status" value="1"/>
</dbReference>
<name>A0A9Q1HI80_HOLLE</name>
<dbReference type="PANTHER" id="PTHR11783">
    <property type="entry name" value="SULFOTRANSFERASE SULT"/>
    <property type="match status" value="1"/>
</dbReference>
<dbReference type="EMBL" id="JAIZAY010000001">
    <property type="protein sequence ID" value="KAJ8050997.1"/>
    <property type="molecule type" value="Genomic_DNA"/>
</dbReference>
<organism evidence="4 5">
    <name type="scientific">Holothuria leucospilota</name>
    <name type="common">Black long sea cucumber</name>
    <name type="synonym">Mertensiothuria leucospilota</name>
    <dbReference type="NCBI Taxonomy" id="206669"/>
    <lineage>
        <taxon>Eukaryota</taxon>
        <taxon>Metazoa</taxon>
        <taxon>Echinodermata</taxon>
        <taxon>Eleutherozoa</taxon>
        <taxon>Echinozoa</taxon>
        <taxon>Holothuroidea</taxon>
        <taxon>Aspidochirotacea</taxon>
        <taxon>Aspidochirotida</taxon>
        <taxon>Holothuriidae</taxon>
        <taxon>Holothuria</taxon>
    </lineage>
</organism>
<dbReference type="Proteomes" id="UP001152320">
    <property type="component" value="Chromosome 1"/>
</dbReference>
<evidence type="ECO:0000313" key="5">
    <source>
        <dbReference type="Proteomes" id="UP001152320"/>
    </source>
</evidence>
<comment type="caution">
    <text evidence="4">The sequence shown here is derived from an EMBL/GenBank/DDBJ whole genome shotgun (WGS) entry which is preliminary data.</text>
</comment>
<proteinExistence type="inferred from homology"/>